<gene>
    <name evidence="1" type="ORF">BSL82_15780</name>
</gene>
<accession>A0A1L3ZY71</accession>
<keyword evidence="2" id="KW-1185">Reference proteome</keyword>
<dbReference type="RefSeq" id="WP_072598228.1">
    <property type="nucleotide sequence ID" value="NZ_CP018221.1"/>
</dbReference>
<reference evidence="2" key="1">
    <citation type="submission" date="2016-11" db="EMBL/GenBank/DDBJ databases">
        <title>Complete Genome Sequence of alachlor-degrading Sphingomonas sp. strain JJ-A5.</title>
        <authorList>
            <person name="Lee H."/>
            <person name="Ka J.-O."/>
        </authorList>
    </citation>
    <scope>NUCLEOTIDE SEQUENCE [LARGE SCALE GENOMIC DNA]</scope>
    <source>
        <strain evidence="2">JJ-A5</strain>
    </source>
</reference>
<proteinExistence type="predicted"/>
<dbReference type="KEGG" id="sphj:BSL82_15780"/>
<evidence type="ECO:0000313" key="1">
    <source>
        <dbReference type="EMBL" id="API60565.1"/>
    </source>
</evidence>
<dbReference type="Proteomes" id="UP000182063">
    <property type="component" value="Chromosome"/>
</dbReference>
<name>A0A1L3ZY71_9SPHN</name>
<dbReference type="AlphaFoldDB" id="A0A1L3ZY71"/>
<sequence>MSDLLELRYLNIATRAAIAMDWADVQDTLGSATIRSIIAHARTLQKLAELEAENAWRPGQTGAILVFSEGSIHLNRDGSARLVFADEELEWDNDRETAKDYRFQRLPASEVNAIRRFLNSRLPSPPKGDVA</sequence>
<dbReference type="EMBL" id="CP018221">
    <property type="protein sequence ID" value="API60565.1"/>
    <property type="molecule type" value="Genomic_DNA"/>
</dbReference>
<dbReference type="STRING" id="1921510.BSL82_15780"/>
<organism evidence="1 2">
    <name type="scientific">Tardibacter chloracetimidivorans</name>
    <dbReference type="NCBI Taxonomy" id="1921510"/>
    <lineage>
        <taxon>Bacteria</taxon>
        <taxon>Pseudomonadati</taxon>
        <taxon>Pseudomonadota</taxon>
        <taxon>Alphaproteobacteria</taxon>
        <taxon>Sphingomonadales</taxon>
        <taxon>Sphingomonadaceae</taxon>
        <taxon>Tardibacter</taxon>
    </lineage>
</organism>
<protein>
    <submittedName>
        <fullName evidence="1">Uncharacterized protein</fullName>
    </submittedName>
</protein>
<evidence type="ECO:0000313" key="2">
    <source>
        <dbReference type="Proteomes" id="UP000182063"/>
    </source>
</evidence>